<dbReference type="SMART" id="SM00342">
    <property type="entry name" value="HTH_ARAC"/>
    <property type="match status" value="1"/>
</dbReference>
<dbReference type="Proteomes" id="UP000192796">
    <property type="component" value="Unassembled WGS sequence"/>
</dbReference>
<dbReference type="InterPro" id="IPR050204">
    <property type="entry name" value="AraC_XylS_family_regulators"/>
</dbReference>
<keyword evidence="6" id="KW-1185">Reference proteome</keyword>
<evidence type="ECO:0000256" key="3">
    <source>
        <dbReference type="ARBA" id="ARBA00023163"/>
    </source>
</evidence>
<keyword evidence="2" id="KW-0238">DNA-binding</keyword>
<dbReference type="InterPro" id="IPR018060">
    <property type="entry name" value="HTH_AraC"/>
</dbReference>
<protein>
    <recommendedName>
        <fullName evidence="4">HTH araC/xylS-type domain-containing protein</fullName>
    </recommendedName>
</protein>
<evidence type="ECO:0000313" key="6">
    <source>
        <dbReference type="Proteomes" id="UP000192796"/>
    </source>
</evidence>
<dbReference type="InterPro" id="IPR018062">
    <property type="entry name" value="HTH_AraC-typ_CS"/>
</dbReference>
<dbReference type="PANTHER" id="PTHR46796:SF6">
    <property type="entry name" value="ARAC SUBFAMILY"/>
    <property type="match status" value="1"/>
</dbReference>
<dbReference type="PROSITE" id="PS01124">
    <property type="entry name" value="HTH_ARAC_FAMILY_2"/>
    <property type="match status" value="1"/>
</dbReference>
<accession>A0A1V9G4P7</accession>
<dbReference type="RefSeq" id="WP_081146418.1">
    <property type="nucleotide sequence ID" value="NZ_LVYD01000024.1"/>
</dbReference>
<dbReference type="OrthoDB" id="642439at2"/>
<evidence type="ECO:0000256" key="1">
    <source>
        <dbReference type="ARBA" id="ARBA00023015"/>
    </source>
</evidence>
<evidence type="ECO:0000259" key="4">
    <source>
        <dbReference type="PROSITE" id="PS01124"/>
    </source>
</evidence>
<proteinExistence type="predicted"/>
<comment type="caution">
    <text evidence="5">The sequence shown here is derived from an EMBL/GenBank/DDBJ whole genome shotgun (WGS) entry which is preliminary data.</text>
</comment>
<feature type="domain" description="HTH araC/xylS-type" evidence="4">
    <location>
        <begin position="201"/>
        <end position="294"/>
    </location>
</feature>
<keyword evidence="1" id="KW-0805">Transcription regulation</keyword>
<keyword evidence="3" id="KW-0804">Transcription</keyword>
<evidence type="ECO:0000313" key="5">
    <source>
        <dbReference type="EMBL" id="OQP65524.1"/>
    </source>
</evidence>
<dbReference type="AlphaFoldDB" id="A0A1V9G4P7"/>
<sequence length="294" mass="33469">MNSSSIIKSNGEGVINLSIKESCALTCALSNAQINNAFQHYCLRVVIQGNAIYKSNKKTFQVIENQYLLTNANQEGFGIVDSSHEVVQFCVHLTRDIISDVYANLTSETDSGLDFNKVMELHLFENVFSLNSQTSLAKYLRPFINTINNGEQINFNEECLLNLAEKIICQELGIRNALTGLNKVKQSTRNEIMKRLLLGKEYMDAYFIDDPKIADVAKNAQMQEHFFFKTFKQAFRITPYQYMLNRKIEVATELIRQKKLNISQIALSTGFPDVYTFSKAYKRKVGVPPSMVVR</sequence>
<dbReference type="InterPro" id="IPR009057">
    <property type="entry name" value="Homeodomain-like_sf"/>
</dbReference>
<reference evidence="5 6" key="1">
    <citation type="submission" date="2016-03" db="EMBL/GenBank/DDBJ databases">
        <title>Niastella vici sp. nov., isolated from farmland soil.</title>
        <authorList>
            <person name="Chen L."/>
            <person name="Wang D."/>
            <person name="Yang S."/>
            <person name="Wang G."/>
        </authorList>
    </citation>
    <scope>NUCLEOTIDE SEQUENCE [LARGE SCALE GENOMIC DNA]</scope>
    <source>
        <strain evidence="5 6">DJ57</strain>
    </source>
</reference>
<dbReference type="PROSITE" id="PS00041">
    <property type="entry name" value="HTH_ARAC_FAMILY_1"/>
    <property type="match status" value="1"/>
</dbReference>
<dbReference type="GO" id="GO:0043565">
    <property type="term" value="F:sequence-specific DNA binding"/>
    <property type="evidence" value="ECO:0007669"/>
    <property type="project" value="InterPro"/>
</dbReference>
<dbReference type="Pfam" id="PF02311">
    <property type="entry name" value="AraC_binding"/>
    <property type="match status" value="1"/>
</dbReference>
<name>A0A1V9G4P7_9BACT</name>
<dbReference type="GO" id="GO:0003700">
    <property type="term" value="F:DNA-binding transcription factor activity"/>
    <property type="evidence" value="ECO:0007669"/>
    <property type="project" value="InterPro"/>
</dbReference>
<dbReference type="InterPro" id="IPR003313">
    <property type="entry name" value="AraC-bd"/>
</dbReference>
<dbReference type="Pfam" id="PF12833">
    <property type="entry name" value="HTH_18"/>
    <property type="match status" value="1"/>
</dbReference>
<evidence type="ECO:0000256" key="2">
    <source>
        <dbReference type="ARBA" id="ARBA00023125"/>
    </source>
</evidence>
<dbReference type="EMBL" id="LVYD01000024">
    <property type="protein sequence ID" value="OQP65524.1"/>
    <property type="molecule type" value="Genomic_DNA"/>
</dbReference>
<dbReference type="SUPFAM" id="SSF46689">
    <property type="entry name" value="Homeodomain-like"/>
    <property type="match status" value="2"/>
</dbReference>
<dbReference type="Gene3D" id="1.10.10.60">
    <property type="entry name" value="Homeodomain-like"/>
    <property type="match status" value="1"/>
</dbReference>
<gene>
    <name evidence="5" type="ORF">A3860_17825</name>
</gene>
<organism evidence="5 6">
    <name type="scientific">Niastella vici</name>
    <dbReference type="NCBI Taxonomy" id="1703345"/>
    <lineage>
        <taxon>Bacteria</taxon>
        <taxon>Pseudomonadati</taxon>
        <taxon>Bacteroidota</taxon>
        <taxon>Chitinophagia</taxon>
        <taxon>Chitinophagales</taxon>
        <taxon>Chitinophagaceae</taxon>
        <taxon>Niastella</taxon>
    </lineage>
</organism>
<dbReference type="PANTHER" id="PTHR46796">
    <property type="entry name" value="HTH-TYPE TRANSCRIPTIONAL ACTIVATOR RHAS-RELATED"/>
    <property type="match status" value="1"/>
</dbReference>
<dbReference type="STRING" id="1703345.A3860_17825"/>